<evidence type="ECO:0000256" key="1">
    <source>
        <dbReference type="SAM" id="Phobius"/>
    </source>
</evidence>
<dbReference type="AlphaFoldDB" id="A0A2P2IHP8"/>
<feature type="transmembrane region" description="Helical" evidence="1">
    <location>
        <begin position="6"/>
        <end position="28"/>
    </location>
</feature>
<dbReference type="EMBL" id="GGEC01000262">
    <property type="protein sequence ID" value="MBW80745.1"/>
    <property type="molecule type" value="Transcribed_RNA"/>
</dbReference>
<evidence type="ECO:0000313" key="2">
    <source>
        <dbReference type="EMBL" id="MBW80745.1"/>
    </source>
</evidence>
<keyword evidence="1" id="KW-1133">Transmembrane helix</keyword>
<reference evidence="2" key="1">
    <citation type="submission" date="2018-02" db="EMBL/GenBank/DDBJ databases">
        <title>Rhizophora mucronata_Transcriptome.</title>
        <authorList>
            <person name="Meera S.P."/>
            <person name="Sreeshan A."/>
            <person name="Augustine A."/>
        </authorList>
    </citation>
    <scope>NUCLEOTIDE SEQUENCE</scope>
    <source>
        <tissue evidence="2">Leaf</tissue>
    </source>
</reference>
<organism evidence="2">
    <name type="scientific">Rhizophora mucronata</name>
    <name type="common">Asiatic mangrove</name>
    <dbReference type="NCBI Taxonomy" id="61149"/>
    <lineage>
        <taxon>Eukaryota</taxon>
        <taxon>Viridiplantae</taxon>
        <taxon>Streptophyta</taxon>
        <taxon>Embryophyta</taxon>
        <taxon>Tracheophyta</taxon>
        <taxon>Spermatophyta</taxon>
        <taxon>Magnoliopsida</taxon>
        <taxon>eudicotyledons</taxon>
        <taxon>Gunneridae</taxon>
        <taxon>Pentapetalae</taxon>
        <taxon>rosids</taxon>
        <taxon>fabids</taxon>
        <taxon>Malpighiales</taxon>
        <taxon>Rhizophoraceae</taxon>
        <taxon>Rhizophora</taxon>
    </lineage>
</organism>
<keyword evidence="1" id="KW-0472">Membrane</keyword>
<sequence>MFCLSIFFLFSFFFFVSVLVFGFCLGLLS</sequence>
<accession>A0A2P2IHP8</accession>
<name>A0A2P2IHP8_RHIMU</name>
<keyword evidence="1" id="KW-0812">Transmembrane</keyword>
<proteinExistence type="predicted"/>
<protein>
    <submittedName>
        <fullName evidence="2">Uncharacterized protein</fullName>
    </submittedName>
</protein>